<organism evidence="8 9">
    <name type="scientific">Povalibacter uvarum</name>
    <dbReference type="NCBI Taxonomy" id="732238"/>
    <lineage>
        <taxon>Bacteria</taxon>
        <taxon>Pseudomonadati</taxon>
        <taxon>Pseudomonadota</taxon>
        <taxon>Gammaproteobacteria</taxon>
        <taxon>Steroidobacterales</taxon>
        <taxon>Steroidobacteraceae</taxon>
        <taxon>Povalibacter</taxon>
    </lineage>
</organism>
<feature type="region of interest" description="Disordered" evidence="5">
    <location>
        <begin position="686"/>
        <end position="716"/>
    </location>
</feature>
<dbReference type="PRINTS" id="PR00862">
    <property type="entry name" value="PROLIGOPTASE"/>
</dbReference>
<dbReference type="Pfam" id="PF02897">
    <property type="entry name" value="Peptidase_S9_N"/>
    <property type="match status" value="1"/>
</dbReference>
<dbReference type="InterPro" id="IPR029058">
    <property type="entry name" value="AB_hydrolase_fold"/>
</dbReference>
<evidence type="ECO:0000256" key="5">
    <source>
        <dbReference type="SAM" id="MobiDB-lite"/>
    </source>
</evidence>
<keyword evidence="2" id="KW-0645">Protease</keyword>
<comment type="caution">
    <text evidence="8">The sequence shown here is derived from an EMBL/GenBank/DDBJ whole genome shotgun (WGS) entry which is preliminary data.</text>
</comment>
<evidence type="ECO:0000256" key="1">
    <source>
        <dbReference type="ARBA" id="ARBA00005228"/>
    </source>
</evidence>
<name>A0A841HKA2_9GAMM</name>
<protein>
    <submittedName>
        <fullName evidence="8">Oligopeptidase B</fullName>
        <ecNumber evidence="8">3.4.21.83</ecNumber>
    </submittedName>
</protein>
<gene>
    <name evidence="8" type="ORF">HNQ60_001608</name>
</gene>
<evidence type="ECO:0000256" key="2">
    <source>
        <dbReference type="ARBA" id="ARBA00022670"/>
    </source>
</evidence>
<evidence type="ECO:0000313" key="9">
    <source>
        <dbReference type="Proteomes" id="UP000588068"/>
    </source>
</evidence>
<comment type="similarity">
    <text evidence="1">Belongs to the peptidase S9A family.</text>
</comment>
<evidence type="ECO:0000259" key="6">
    <source>
        <dbReference type="Pfam" id="PF00326"/>
    </source>
</evidence>
<keyword evidence="4" id="KW-0720">Serine protease</keyword>
<dbReference type="SUPFAM" id="SSF53474">
    <property type="entry name" value="alpha/beta-Hydrolases"/>
    <property type="match status" value="1"/>
</dbReference>
<dbReference type="EMBL" id="JACHHZ010000002">
    <property type="protein sequence ID" value="MBB6092730.1"/>
    <property type="molecule type" value="Genomic_DNA"/>
</dbReference>
<dbReference type="AlphaFoldDB" id="A0A841HKA2"/>
<evidence type="ECO:0000256" key="4">
    <source>
        <dbReference type="ARBA" id="ARBA00022825"/>
    </source>
</evidence>
<dbReference type="Gene3D" id="3.40.50.1820">
    <property type="entry name" value="alpha/beta hydrolase"/>
    <property type="match status" value="1"/>
</dbReference>
<feature type="region of interest" description="Disordered" evidence="5">
    <location>
        <begin position="1"/>
        <end position="20"/>
    </location>
</feature>
<evidence type="ECO:0000259" key="7">
    <source>
        <dbReference type="Pfam" id="PF02897"/>
    </source>
</evidence>
<dbReference type="InterPro" id="IPR051543">
    <property type="entry name" value="Serine_Peptidase_S9A"/>
</dbReference>
<dbReference type="PANTHER" id="PTHR11757">
    <property type="entry name" value="PROTEASE FAMILY S9A OLIGOPEPTIDASE"/>
    <property type="match status" value="1"/>
</dbReference>
<dbReference type="Proteomes" id="UP000588068">
    <property type="component" value="Unassembled WGS sequence"/>
</dbReference>
<accession>A0A841HKA2</accession>
<dbReference type="InterPro" id="IPR002470">
    <property type="entry name" value="Peptidase_S9A"/>
</dbReference>
<dbReference type="Pfam" id="PF00326">
    <property type="entry name" value="Peptidase_S9"/>
    <property type="match status" value="1"/>
</dbReference>
<dbReference type="Gene3D" id="2.130.10.120">
    <property type="entry name" value="Prolyl oligopeptidase, N-terminal domain"/>
    <property type="match status" value="1"/>
</dbReference>
<feature type="domain" description="Peptidase S9A N-terminal" evidence="7">
    <location>
        <begin position="12"/>
        <end position="408"/>
    </location>
</feature>
<reference evidence="8 9" key="1">
    <citation type="submission" date="2020-08" db="EMBL/GenBank/DDBJ databases">
        <title>Genomic Encyclopedia of Type Strains, Phase IV (KMG-IV): sequencing the most valuable type-strain genomes for metagenomic binning, comparative biology and taxonomic classification.</title>
        <authorList>
            <person name="Goeker M."/>
        </authorList>
    </citation>
    <scope>NUCLEOTIDE SEQUENCE [LARGE SCALE GENOMIC DNA]</scope>
    <source>
        <strain evidence="8 9">DSM 26723</strain>
    </source>
</reference>
<dbReference type="InterPro" id="IPR001375">
    <property type="entry name" value="Peptidase_S9_cat"/>
</dbReference>
<dbReference type="GO" id="GO:0006508">
    <property type="term" value="P:proteolysis"/>
    <property type="evidence" value="ECO:0007669"/>
    <property type="project" value="UniProtKB-KW"/>
</dbReference>
<feature type="domain" description="Peptidase S9 prolyl oligopeptidase catalytic" evidence="6">
    <location>
        <begin position="468"/>
        <end position="679"/>
    </location>
</feature>
<dbReference type="RefSeq" id="WP_221304091.1">
    <property type="nucleotide sequence ID" value="NZ_JACHHZ010000002.1"/>
</dbReference>
<dbReference type="GO" id="GO:0004252">
    <property type="term" value="F:serine-type endopeptidase activity"/>
    <property type="evidence" value="ECO:0007669"/>
    <property type="project" value="UniProtKB-EC"/>
</dbReference>
<dbReference type="InterPro" id="IPR023302">
    <property type="entry name" value="Pept_S9A_N"/>
</dbReference>
<keyword evidence="9" id="KW-1185">Reference proteome</keyword>
<evidence type="ECO:0000256" key="3">
    <source>
        <dbReference type="ARBA" id="ARBA00022801"/>
    </source>
</evidence>
<dbReference type="FunFam" id="3.40.50.1820:FF:000005">
    <property type="entry name" value="Prolyl endopeptidase"/>
    <property type="match status" value="1"/>
</dbReference>
<evidence type="ECO:0000313" key="8">
    <source>
        <dbReference type="EMBL" id="MBB6092730.1"/>
    </source>
</evidence>
<dbReference type="SUPFAM" id="SSF50993">
    <property type="entry name" value="Peptidase/esterase 'gauge' domain"/>
    <property type="match status" value="1"/>
</dbReference>
<dbReference type="EC" id="3.4.21.83" evidence="8"/>
<dbReference type="PANTHER" id="PTHR11757:SF19">
    <property type="entry name" value="PROLYL ENDOPEPTIDASE-LIKE"/>
    <property type="match status" value="1"/>
</dbReference>
<proteinExistence type="inferred from homology"/>
<sequence>MLSPPKAVMRAHRVESPNGSREDPYYWLRDDARSDADVIAHLRAENTHTDAVLEPIQPLIEAVYREIIGRLKQDDASVPARYRGYWYWARYETGREYPIYMRRADGADDGEAVVLLDGNAMAEGHPFFQLANYEVSPDNQLTVYAVDTVGRRQFQLRVKDLRTGELLPDIIENAEADIAWLDDNRTFLYIEKDPVTLLGRRVRRHLLGSSQPDPVVYEEPDESFGLAVERSKSERYVFIGSESTTSSEWRFAAADDLGTTFEVFAPREEDHEYQVDHLDDRFFVRSNWKAQNFCVAAVGVASRADHGRPDRWESIVPHDPQVLVQDFELFREFLAVSERSGGLSKIRFQRWGEPARHLAADDPAYTMHLGSNPEMDSTVLRYVYTSLTTPTSTFDYDIRSGNRTLLKREPVLGEFDPANYASEFLWADARDGQRVPVSVVYRKDTPRDGSAPLFLYAYGSYGLSMDPAFSSARLSLLDRGFIYAIAHVRGGQEMGRHWYDTGRLLNKWNTFQDFIDVTQFLIAQRYATAGRIYASGGSAGGLLIGTVINTAPQLYGGAVANVPFVDIVTTMLDESIPLTTLEYDEWGNPNEADFYRYMLSYSPYDNVRAQDYPPLLVTTGLWDSQVQYYEPAKWVARLRERRTNESPLLLHTNMEAGHGGQSGRFQRLREVAREYGFVIALARSEPGARGLGPGRETDSISTRAPSPGSRAPRGAS</sequence>
<keyword evidence="3 8" id="KW-0378">Hydrolase</keyword>